<protein>
    <submittedName>
        <fullName evidence="1">Uncharacterized protein</fullName>
    </submittedName>
</protein>
<evidence type="ECO:0000313" key="2">
    <source>
        <dbReference type="Proteomes" id="UP001165960"/>
    </source>
</evidence>
<dbReference type="EMBL" id="QTSX02002332">
    <property type="protein sequence ID" value="KAJ9076041.1"/>
    <property type="molecule type" value="Genomic_DNA"/>
</dbReference>
<comment type="caution">
    <text evidence="1">The sequence shown here is derived from an EMBL/GenBank/DDBJ whole genome shotgun (WGS) entry which is preliminary data.</text>
</comment>
<sequence length="78" mass="8503">MEYTAPAISSIIPKEPYCDKPKEPAKIAAETVQTVKEPADPAEDPAKNAAQTEESPGYFDLSKDFEEDPVHQLVASNL</sequence>
<organism evidence="1 2">
    <name type="scientific">Entomophthora muscae</name>
    <dbReference type="NCBI Taxonomy" id="34485"/>
    <lineage>
        <taxon>Eukaryota</taxon>
        <taxon>Fungi</taxon>
        <taxon>Fungi incertae sedis</taxon>
        <taxon>Zoopagomycota</taxon>
        <taxon>Entomophthoromycotina</taxon>
        <taxon>Entomophthoromycetes</taxon>
        <taxon>Entomophthorales</taxon>
        <taxon>Entomophthoraceae</taxon>
        <taxon>Entomophthora</taxon>
    </lineage>
</organism>
<proteinExistence type="predicted"/>
<dbReference type="Proteomes" id="UP001165960">
    <property type="component" value="Unassembled WGS sequence"/>
</dbReference>
<name>A0ACC2TNH7_9FUNG</name>
<keyword evidence="2" id="KW-1185">Reference proteome</keyword>
<evidence type="ECO:0000313" key="1">
    <source>
        <dbReference type="EMBL" id="KAJ9076041.1"/>
    </source>
</evidence>
<accession>A0ACC2TNH7</accession>
<gene>
    <name evidence="1" type="ORF">DSO57_1030015</name>
</gene>
<reference evidence="1" key="1">
    <citation type="submission" date="2022-04" db="EMBL/GenBank/DDBJ databases">
        <title>Genome of the entomopathogenic fungus Entomophthora muscae.</title>
        <authorList>
            <person name="Elya C."/>
            <person name="Lovett B.R."/>
            <person name="Lee E."/>
            <person name="Macias A.M."/>
            <person name="Hajek A.E."/>
            <person name="De Bivort B.L."/>
            <person name="Kasson M.T."/>
            <person name="De Fine Licht H.H."/>
            <person name="Stajich J.E."/>
        </authorList>
    </citation>
    <scope>NUCLEOTIDE SEQUENCE</scope>
    <source>
        <strain evidence="1">Berkeley</strain>
    </source>
</reference>